<dbReference type="SUPFAM" id="SSF141072">
    <property type="entry name" value="CalX-like"/>
    <property type="match status" value="5"/>
</dbReference>
<dbReference type="PANTHER" id="PTHR11878">
    <property type="entry name" value="SODIUM/CALCIUM EXCHANGER"/>
    <property type="match status" value="1"/>
</dbReference>
<organism evidence="6 7">
    <name type="scientific">Candidatus Chloroploca mongolica</name>
    <dbReference type="NCBI Taxonomy" id="2528176"/>
    <lineage>
        <taxon>Bacteria</taxon>
        <taxon>Bacillati</taxon>
        <taxon>Chloroflexota</taxon>
        <taxon>Chloroflexia</taxon>
        <taxon>Chloroflexales</taxon>
        <taxon>Chloroflexineae</taxon>
        <taxon>Oscillochloridaceae</taxon>
        <taxon>Candidatus Chloroploca</taxon>
    </lineage>
</organism>
<feature type="domain" description="Calx-beta" evidence="5">
    <location>
        <begin position="901"/>
        <end position="993"/>
    </location>
</feature>
<gene>
    <name evidence="6" type="ORF">EYB53_022865</name>
</gene>
<evidence type="ECO:0000313" key="7">
    <source>
        <dbReference type="Proteomes" id="UP001193081"/>
    </source>
</evidence>
<feature type="domain" description="Calx-beta" evidence="5">
    <location>
        <begin position="488"/>
        <end position="532"/>
    </location>
</feature>
<keyword evidence="3" id="KW-0106">Calcium</keyword>
<proteinExistence type="predicted"/>
<sequence length="2823" mass="296633">MSQPTAPVTLTLAVDAAQVSVNQTSLVFTPQNWNDAQSVQVTAVDDAIDEADLHTSQITHTTASSDPNYNQATAPFRPLPTVTVRITDNDTAGVAITPTTVEVTEGGASTNYSVRLLSEPTAPVSITLAFDAAQVSVNRSSLTFTPQNWNDAQSVQVTAVDDAIDEADLHLSFITHTTASADPNYNQATARFTPLPTVTVRITDNDTAGVTITPTTVEVAEGGDSASYAVRLLSQPTAPVTITLVRDAAQVSVNQTSLVFTPGNWNTAQSVQVTAVDDAIDEADLHLSFITHTTASADPNYNQPTAPFRPLPTVTVRITDNDTAGVAITPTTLDVTEGGASVSYSVRLLSEPTAPVTITLVRDAAQVRVNRTTVSFTPQNWNTAQSVQVTAVDDAIDEADVHTSQITHTTASRDPNYNQATAPFRPLPTVTVRITDNDTAGVAITPTTLDVTEGGASASYSVRLLSEPTAPVTITLAVDAAQVSVNRNSLTFTPGNWSITQTVQVTAVDDAIDEADVHLSVITHTTASADPNYHQPTARFTPLPTVTVRITDNDTAGVDITPTTVEVAEGGASASYAVRLLSEPTAPVTITLVRDAAQVSANRTTVSFTPGNWNTAQSVQVTAVDDAIDEADVHTSQITHTTASADPNYNQATAPFRPLPTVTVRITDNDTAGVTITPTTVEVAEGGASASYAVRLLSEPTAPVTITLVRDAAQVSVNRSSLTFTPQNWNTAQTVQVTAVDDAIDEADVHLSFITHTTASADPNYNQATAPFRPLPTVTVRITDNDTAGVTITPTTVEVAEGGDSASYAVRLLSQPTAPVTITLAVDAAQVSVNRNSLTFTPGNWSITQTVQVTAVDDAIDEADVHLSVITHTTASADPNYHQPMARFTPLPTVTVRITDNDTAGVTITPTTVEVTEGGASASYSVRLLSQPTAPVTLTLVRDTAQVSANRTTVSFTPGNWNVAQSVQVTAVDDAIDEADLHLSLITHTMASADPNYNQATARFTPLPTVTVRITDNDTAGVAITPTTLDVTEGGASASYSVRLESEPTAPVTLTLAVDAAQVNVSRTTVSFTPQNWNTAQSVQVTAVDDAIDEADVHLSLITHTTASADPNYNQPTARFTPLPTVTVRITDNDTAGVDITPTTVEVAEGGDSASYAVRLLSQPTAPVTLTLAVDAAQVSVNQTSLVFTPQNWNTAQSVQVTAVDDAIDEADLHLSLITHTMASADPNYNQATARFTPLPTVTVRITDNDTAGVAITPTTLDVTEGGASASYSVRLESQPTAPVTITLVRDTAQVSANRTTVSFTPGNWNTAQSVQVTAVDDAIDEADVHTSQITHTTASADPNYNQATAPFRPLPTVTVRITDNDTAGVAITPTTVNVAEGGDSASYAVRLLSQPTAPVTLTLAYEGAQVNVSRTTVSFTPQNWNTAQTVQVTAVDDAIDEADVHLSFITHTTASRDPNYNQTTAPFRPLPTVTVRITDNDTAGVAITPTTLTVEEGRSATYTVELTSQPTTTVTVNLTVPGGVTTSASSLAFTAANWTAPQTVTVTATENAIAEGDRSVTIRHAVASTAFGYAGLAVAPVAVTITDNDMAGVTITPTALTVVEGASGTYTVTLTSQPTTTVTVNLTVPGGVTTSASSLAFTAANWTAPQTVTVTATENAIAEGDRSVTIRHAVASTAFGYAGLAVAPVAVTITDNDMAGVTITPTALTVVEGASGTYTVTLTSQPTTTVTVNLTVPGGVTTSASSLAFTAANWTAPQTVTVTATENAIAEGERVATIRHAVASTAFGYAGLAVDAVGVTITDNDTAGFILSESTVALAEGAVFTYTVELTSQPTATVTLNLNQPATLAVTPTILSFTDRDWGTPQTVTVTALDDDIARGERTLTITHTITSSDPVYAALNAPVVEVTVSDDDTAGLTVLPPTLALSEDPTALDNTGVFSLTLETQPLADVTITLTPDGQVDVAPSSLVFTVDRWNVPQNVTVTAVDDAIVEPSPHTGVITITSISTDASYNRTWPDYTVSITDNDVAGIEVVAPSGQFTSEDGDFVTMTLRLTSQPTDSVSIDVTSSDVSEGVVSAASGLPLVFDAANWNVPQIVTITGVDDDLFDGLQAYTIEVQPAVSADPNYANRRPDPASFALSNTDNERTRVSIGDAGAAVENTLRYPLTLTRPISDAIDLGLEIILINTLDGTSSVFATATHRIVADAITSTINLEVVRPQFAQPGILVAVRLTSITTPSAQAVLGNSQGLGWVEPAPVTIPTVRFAQAEALVTIGNTGTATVRLEVVLDVVPTVPVTVGYDLPTGDSGTADAADYTFTPGSLTFNTGQISQTIDVTINDRPSSQLYKTLRIGLTNPSNATLGDPNIATITIVYNQITWPNDVTGYVGYMFTAGPDIPAERGYYYINNVTLANGREGYSYAFIGVPCSWDQTSPLSIQLFSPGLHNSANTLDTILNTANNPPESSNLRDAGNTFFELYGPGTELGPAVNMPGPGADGSLGQQIFAPTASAEQWQTVWTIDEPACGRYILRSATEGDDMNNWAVRAGWYAPGDNETTTAPRVGTDTGEIITLGMFQTTVKNYVTRYATRYANDEFCLTKWFYVPPATASLTLQQYDLDRQVDIRLRVRFYRPSDPFDPRALQGGLAPANPVSGEALWERDTFTNPEAGWWRSVVCTPYQNNAYVLDAIADGVKLPLTVNPPPPAPDLQTEASMTAEVTPTVALTLTYQNRAPLATALRPTLTVNLPPQLTFPADVCTQIADLCRLENGALIIQPARVAPGALGTYQVPVVVTPGSQGTALIQLETRFQDVMGNRYRNGSVAILTLP</sequence>
<dbReference type="PANTHER" id="PTHR11878:SF65">
    <property type="entry name" value="NA_CA-EXCHANGE PROTEIN, ISOFORM G"/>
    <property type="match status" value="1"/>
</dbReference>
<evidence type="ECO:0000313" key="6">
    <source>
        <dbReference type="EMBL" id="MBP1468573.1"/>
    </source>
</evidence>
<dbReference type="Proteomes" id="UP001193081">
    <property type="component" value="Unassembled WGS sequence"/>
</dbReference>
<evidence type="ECO:0000256" key="4">
    <source>
        <dbReference type="ARBA" id="ARBA00023065"/>
    </source>
</evidence>
<feature type="domain" description="Calx-beta" evidence="5">
    <location>
        <begin position="2261"/>
        <end position="2371"/>
    </location>
</feature>
<evidence type="ECO:0000256" key="2">
    <source>
        <dbReference type="ARBA" id="ARBA00022737"/>
    </source>
</evidence>
<dbReference type="Gene3D" id="2.60.40.2030">
    <property type="match status" value="2"/>
</dbReference>
<accession>A0ABS4DGL0</accession>
<protein>
    <recommendedName>
        <fullName evidence="5">Calx-beta domain-containing protein</fullName>
    </recommendedName>
</protein>
<evidence type="ECO:0000259" key="5">
    <source>
        <dbReference type="Pfam" id="PF03160"/>
    </source>
</evidence>
<reference evidence="6 7" key="1">
    <citation type="submission" date="2021-03" db="EMBL/GenBank/DDBJ databases">
        <authorList>
            <person name="Grouzdev D.S."/>
        </authorList>
    </citation>
    <scope>NUCLEOTIDE SEQUENCE [LARGE SCALE GENOMIC DNA]</scope>
    <source>
        <strain evidence="6 7">M50-1</strain>
    </source>
</reference>
<dbReference type="InterPro" id="IPR003644">
    <property type="entry name" value="Calx_beta"/>
</dbReference>
<dbReference type="EMBL" id="SIJK02000077">
    <property type="protein sequence ID" value="MBP1468573.1"/>
    <property type="molecule type" value="Genomic_DNA"/>
</dbReference>
<keyword evidence="4" id="KW-0813">Transport</keyword>
<name>A0ABS4DGL0_9CHLR</name>
<keyword evidence="7" id="KW-1185">Reference proteome</keyword>
<dbReference type="InterPro" id="IPR051171">
    <property type="entry name" value="CaCA"/>
</dbReference>
<dbReference type="InterPro" id="IPR038081">
    <property type="entry name" value="CalX-like_sf"/>
</dbReference>
<evidence type="ECO:0000256" key="1">
    <source>
        <dbReference type="ARBA" id="ARBA00022729"/>
    </source>
</evidence>
<keyword evidence="2" id="KW-0677">Repeat</keyword>
<keyword evidence="1" id="KW-0732">Signal</keyword>
<keyword evidence="4" id="KW-0406">Ion transport</keyword>
<evidence type="ECO:0000256" key="3">
    <source>
        <dbReference type="ARBA" id="ARBA00022837"/>
    </source>
</evidence>
<comment type="caution">
    <text evidence="6">The sequence shown here is derived from an EMBL/GenBank/DDBJ whole genome shotgun (WGS) entry which is preliminary data.</text>
</comment>
<feature type="domain" description="Calx-beta" evidence="5">
    <location>
        <begin position="835"/>
        <end position="882"/>
    </location>
</feature>
<dbReference type="Pfam" id="PF03160">
    <property type="entry name" value="Calx-beta"/>
    <property type="match status" value="4"/>
</dbReference>